<dbReference type="OrthoDB" id="9023404at2"/>
<evidence type="ECO:0000259" key="1">
    <source>
        <dbReference type="PROSITE" id="PS50075"/>
    </source>
</evidence>
<sequence>MTFEEVKAILTANGGLPPGPITPDAPLARAGVDSMALVVLSLQVEDRLGLEISEDELSTAASVGDLAELIRRHAECPA</sequence>
<dbReference type="Pfam" id="PF00550">
    <property type="entry name" value="PP-binding"/>
    <property type="match status" value="1"/>
</dbReference>
<dbReference type="PATRIC" id="fig|285473.5.peg.5801"/>
<reference evidence="2 3" key="1">
    <citation type="submission" date="2016-09" db="EMBL/GenBank/DDBJ databases">
        <title>Streptomyces rubrolavendulae MJM4426 Genome sequencing and assembly.</title>
        <authorList>
            <person name="Kim J.-G."/>
        </authorList>
    </citation>
    <scope>NUCLEOTIDE SEQUENCE [LARGE SCALE GENOMIC DNA]</scope>
    <source>
        <strain evidence="2 3">MJM4426</strain>
    </source>
</reference>
<dbReference type="InterPro" id="IPR009081">
    <property type="entry name" value="PP-bd_ACP"/>
</dbReference>
<dbReference type="Proteomes" id="UP000095349">
    <property type="component" value="Chromosome"/>
</dbReference>
<name>A0A1D8GAY8_9ACTN</name>
<dbReference type="GeneID" id="91406984"/>
<dbReference type="PROSITE" id="PS50075">
    <property type="entry name" value="CARRIER"/>
    <property type="match status" value="1"/>
</dbReference>
<evidence type="ECO:0000313" key="2">
    <source>
        <dbReference type="EMBL" id="AOT62602.1"/>
    </source>
</evidence>
<dbReference type="Gene3D" id="1.10.1200.10">
    <property type="entry name" value="ACP-like"/>
    <property type="match status" value="1"/>
</dbReference>
<feature type="domain" description="Carrier" evidence="1">
    <location>
        <begin position="1"/>
        <end position="74"/>
    </location>
</feature>
<dbReference type="SUPFAM" id="SSF47336">
    <property type="entry name" value="ACP-like"/>
    <property type="match status" value="1"/>
</dbReference>
<dbReference type="STRING" id="285473.A4G23_05501"/>
<dbReference type="AlphaFoldDB" id="A0A1D8GAY8"/>
<dbReference type="RefSeq" id="WP_031127920.1">
    <property type="nucleotide sequence ID" value="NZ_CP017316.1"/>
</dbReference>
<dbReference type="EMBL" id="CP017316">
    <property type="protein sequence ID" value="AOT62602.1"/>
    <property type="molecule type" value="Genomic_DNA"/>
</dbReference>
<keyword evidence="3" id="KW-1185">Reference proteome</keyword>
<dbReference type="KEGG" id="srn:A4G23_05501"/>
<accession>A0A1D8GAY8</accession>
<dbReference type="InterPro" id="IPR036736">
    <property type="entry name" value="ACP-like_sf"/>
</dbReference>
<protein>
    <submittedName>
        <fullName evidence="2">Acyl carrier protein</fullName>
    </submittedName>
</protein>
<proteinExistence type="predicted"/>
<organism evidence="2 3">
    <name type="scientific">Streptomyces rubrolavendulae</name>
    <dbReference type="NCBI Taxonomy" id="285473"/>
    <lineage>
        <taxon>Bacteria</taxon>
        <taxon>Bacillati</taxon>
        <taxon>Actinomycetota</taxon>
        <taxon>Actinomycetes</taxon>
        <taxon>Kitasatosporales</taxon>
        <taxon>Streptomycetaceae</taxon>
        <taxon>Streptomyces</taxon>
    </lineage>
</organism>
<gene>
    <name evidence="2" type="ORF">A4G23_05501</name>
</gene>
<evidence type="ECO:0000313" key="3">
    <source>
        <dbReference type="Proteomes" id="UP000095349"/>
    </source>
</evidence>